<dbReference type="Pfam" id="PF15961">
    <property type="entry name" value="DUF4764"/>
    <property type="match status" value="2"/>
</dbReference>
<feature type="compositionally biased region" description="Basic residues" evidence="1">
    <location>
        <begin position="873"/>
        <end position="882"/>
    </location>
</feature>
<dbReference type="InterPro" id="IPR031885">
    <property type="entry name" value="DUF4764"/>
</dbReference>
<feature type="compositionally biased region" description="Basic residues" evidence="1">
    <location>
        <begin position="715"/>
        <end position="729"/>
    </location>
</feature>
<dbReference type="eggNOG" id="ENOG502RIPD">
    <property type="taxonomic scope" value="Eukaryota"/>
</dbReference>
<feature type="region of interest" description="Disordered" evidence="1">
    <location>
        <begin position="1091"/>
        <end position="1114"/>
    </location>
</feature>
<feature type="domain" description="DUF4764" evidence="2">
    <location>
        <begin position="712"/>
        <end position="850"/>
    </location>
</feature>
<feature type="compositionally biased region" description="Basic and acidic residues" evidence="1">
    <location>
        <begin position="1091"/>
        <end position="1100"/>
    </location>
</feature>
<accession>A0A067RL71</accession>
<dbReference type="InParanoid" id="A0A067RL71"/>
<name>A0A067RL71_ZOONE</name>
<sequence>MADDQTPQQTRVLLVNGQTIILQGDAGDNSINEINADLLQQALQEVSNAAEDAVEEANDEYSAPVPETEDANENLVAIFQGDQGETHTFQLTVEQAEALGLHFSVDDDDKTIQSDIAENAAESGLYMSDEQNTQLVYSDEAKHNPDDVMFDDELDTNTSCADMAQSSSIDNSGQMLESSGKGVEALSAVSSLISDENQPITLIPQFVDGQMTYTVKIQDDHNEGNILQNRQFTNMDSELKSVPPAASLQQTNLGVTLSNKTSFIRTTMPSVSSSASTIAPVSTVQSVSLSTSPVLQPVTLPVSSVEQSMSLPIAPAQRRVPEPVSSVKQSLSAPISSVQHTMSLGNYQCSRISGSNISLEKQAKVSYVILPGNNTSTNSSVTTKLSNTPLERLSSSFVSSSRNQSLVNSNNLISTTLKNASSLPVVLSTTNSAVPTQVVAGKNSSPAGIPTVSSNTNASSTSILASVATSTSAGGMIRVVAGGSANRTLQPIINSNTNKFTSILAPTSGRLMAATSSVTTTPKIVSINPSSVNKTSTTATPEVSNMVSAALTRMPVPNFNSTKPLGSSENPIQLVQHGQTFHSVQSLTEEQLRQIATVLQQQHLESAPRTKNVVYDAETNTRIIYRVVYPEDLDLRDPRTLDKGTGLNTSLASSSSRGRGRRGRPPKTNMRGSLGRGMDGSSGRRVGVNASSADMDFDEDRLILDDTAKGERKKQLARTRSGRLSRPPRHMVKDYKRLHHLDFADADMDDSDGGYSDYQMSEHEAEDPPEKTDSKELLPGLAVPKRKISSHFRCPTCQKIYLGYNRMSRHFEMYPDHGSIEQLHMQNQTSSSNNNNNNDKSQTPTTNSEPNEATKVGVGVRSTGLNGIVRTGTGRRRGKRRGPWAYTTPEARSQRRKGKLREVLAACEASELAEVAGPAVAGVLSLWDLMLLRVEAVRAEESYVVTMCDELQALLEKVRTVVSDILKPLDVKVKSKEHQLELQDELLCTTLGVASGTYLVDDRKLQHFIGVTEPPDGQIVKRMRMNTQDDVKVEKEDIKPRSVNENHVMMDECSANSGSTGGRDDGHVSKNKETECPEVLSALTLVAKSALGHESERDHSPIPARTSGDDGSKVVGEVTKSKDFLLSSESNDMCVKLASGGDGHGIGTGTRLQQLDHSSEFANSEQQTQDLQTVDDIVNERLKNLTGGSSLVDFSVSVPMNVVSTSSIDIPKPSIVSSQDLMDRLGQFRSLQLPNDVTSNAVSSYDPEMALAAMGEGGPDSVNTSNQHFPSTLQQMETVPSDSGSSFDPEVALAAMGEGEQSASVEPQHAQYQDIEDVPNGSTFTPEDALVAMGEGEHSTVADATHGQFQNTLPQIGDITDDPRPPFDPEMTLAAMGEGEQVTNGGPTENRFQSALPEITMDITGNTGTPFDPDVALAAMGEGDRSSANEMQDQFSLAGNTSSNTYSSGIDLGDIGDGETNKSVTQCTGNVTNVSRFDPDMALAAIGKAQTIAVGESAHIPYQSSLPQPNTSSEPGSSFDPEMALAAIGEGESVQTCTSSQREHAGSFQLQCAPDLGLTDTSMDVSLDESGPELDFEALSEEFNRNTRHR</sequence>
<feature type="region of interest" description="Disordered" evidence="1">
    <location>
        <begin position="1559"/>
        <end position="1590"/>
    </location>
</feature>
<evidence type="ECO:0000313" key="3">
    <source>
        <dbReference type="EMBL" id="KDR21355.1"/>
    </source>
</evidence>
<feature type="region of interest" description="Disordered" evidence="1">
    <location>
        <begin position="826"/>
        <end position="892"/>
    </location>
</feature>
<dbReference type="Proteomes" id="UP000027135">
    <property type="component" value="Unassembled WGS sequence"/>
</dbReference>
<evidence type="ECO:0000313" key="4">
    <source>
        <dbReference type="Proteomes" id="UP000027135"/>
    </source>
</evidence>
<dbReference type="PANTHER" id="PTHR16116">
    <property type="entry name" value="ZINC FINGER PROTEIN 839"/>
    <property type="match status" value="1"/>
</dbReference>
<proteinExistence type="predicted"/>
<evidence type="ECO:0000256" key="1">
    <source>
        <dbReference type="SAM" id="MobiDB-lite"/>
    </source>
</evidence>
<feature type="region of interest" description="Disordered" evidence="1">
    <location>
        <begin position="636"/>
        <end position="692"/>
    </location>
</feature>
<feature type="region of interest" description="Disordered" evidence="1">
    <location>
        <begin position="750"/>
        <end position="776"/>
    </location>
</feature>
<evidence type="ECO:0000259" key="2">
    <source>
        <dbReference type="Pfam" id="PF15961"/>
    </source>
</evidence>
<feature type="compositionally biased region" description="Acidic residues" evidence="1">
    <location>
        <begin position="1566"/>
        <end position="1580"/>
    </location>
</feature>
<dbReference type="InterPro" id="IPR039946">
    <property type="entry name" value="ZN839"/>
</dbReference>
<reference evidence="3 4" key="1">
    <citation type="journal article" date="2014" name="Nat. Commun.">
        <title>Molecular traces of alternative social organization in a termite genome.</title>
        <authorList>
            <person name="Terrapon N."/>
            <person name="Li C."/>
            <person name="Robertson H.M."/>
            <person name="Ji L."/>
            <person name="Meng X."/>
            <person name="Booth W."/>
            <person name="Chen Z."/>
            <person name="Childers C.P."/>
            <person name="Glastad K.M."/>
            <person name="Gokhale K."/>
            <person name="Gowin J."/>
            <person name="Gronenberg W."/>
            <person name="Hermansen R.A."/>
            <person name="Hu H."/>
            <person name="Hunt B.G."/>
            <person name="Huylmans A.K."/>
            <person name="Khalil S.M."/>
            <person name="Mitchell R.D."/>
            <person name="Munoz-Torres M.C."/>
            <person name="Mustard J.A."/>
            <person name="Pan H."/>
            <person name="Reese J.T."/>
            <person name="Scharf M.E."/>
            <person name="Sun F."/>
            <person name="Vogel H."/>
            <person name="Xiao J."/>
            <person name="Yang W."/>
            <person name="Yang Z."/>
            <person name="Yang Z."/>
            <person name="Zhou J."/>
            <person name="Zhu J."/>
            <person name="Brent C.S."/>
            <person name="Elsik C.G."/>
            <person name="Goodisman M.A."/>
            <person name="Liberles D.A."/>
            <person name="Roe R.M."/>
            <person name="Vargo E.L."/>
            <person name="Vilcinskas A."/>
            <person name="Wang J."/>
            <person name="Bornberg-Bauer E."/>
            <person name="Korb J."/>
            <person name="Zhang G."/>
            <person name="Liebig J."/>
        </authorList>
    </citation>
    <scope>NUCLEOTIDE SEQUENCE [LARGE SCALE GENOMIC DNA]</scope>
    <source>
        <tissue evidence="3">Whole organism</tissue>
    </source>
</reference>
<dbReference type="OrthoDB" id="5981545at2759"/>
<dbReference type="PANTHER" id="PTHR16116:SF5">
    <property type="entry name" value="ZINC FINGER PROTEIN 839"/>
    <property type="match status" value="1"/>
</dbReference>
<feature type="domain" description="DUF4764" evidence="2">
    <location>
        <begin position="882"/>
        <end position="994"/>
    </location>
</feature>
<organism evidence="3 4">
    <name type="scientific">Zootermopsis nevadensis</name>
    <name type="common">Dampwood termite</name>
    <dbReference type="NCBI Taxonomy" id="136037"/>
    <lineage>
        <taxon>Eukaryota</taxon>
        <taxon>Metazoa</taxon>
        <taxon>Ecdysozoa</taxon>
        <taxon>Arthropoda</taxon>
        <taxon>Hexapoda</taxon>
        <taxon>Insecta</taxon>
        <taxon>Pterygota</taxon>
        <taxon>Neoptera</taxon>
        <taxon>Polyneoptera</taxon>
        <taxon>Dictyoptera</taxon>
        <taxon>Blattodea</taxon>
        <taxon>Blattoidea</taxon>
        <taxon>Termitoidae</taxon>
        <taxon>Termopsidae</taxon>
        <taxon>Zootermopsis</taxon>
    </lineage>
</organism>
<dbReference type="EMBL" id="KK852559">
    <property type="protein sequence ID" value="KDR21355.1"/>
    <property type="molecule type" value="Genomic_DNA"/>
</dbReference>
<keyword evidence="4" id="KW-1185">Reference proteome</keyword>
<feature type="compositionally biased region" description="Basic and acidic residues" evidence="1">
    <location>
        <begin position="760"/>
        <end position="776"/>
    </location>
</feature>
<feature type="region of interest" description="Disordered" evidence="1">
    <location>
        <begin position="706"/>
        <end position="729"/>
    </location>
</feature>
<feature type="compositionally biased region" description="Polar residues" evidence="1">
    <location>
        <begin position="839"/>
        <end position="851"/>
    </location>
</feature>
<protein>
    <recommendedName>
        <fullName evidence="2">DUF4764 domain-containing protein</fullName>
    </recommendedName>
</protein>
<gene>
    <name evidence="3" type="ORF">L798_03131</name>
</gene>